<protein>
    <recommendedName>
        <fullName evidence="5">Liprin-alpha CC2 domain-containing protein</fullName>
    </recommendedName>
</protein>
<evidence type="ECO:0000256" key="2">
    <source>
        <dbReference type="SAM" id="Coils"/>
    </source>
</evidence>
<evidence type="ECO:0000313" key="6">
    <source>
        <dbReference type="EMBL" id="KAG5207388.1"/>
    </source>
</evidence>
<reference evidence="6 7" key="1">
    <citation type="submission" date="2020-12" db="EMBL/GenBank/DDBJ databases">
        <title>De novo assembly of Tibetan sheep genome.</title>
        <authorList>
            <person name="Li X."/>
        </authorList>
    </citation>
    <scope>NUCLEOTIDE SEQUENCE [LARGE SCALE GENOMIC DNA]</scope>
    <source>
        <tissue evidence="6">Heart</tissue>
    </source>
</reference>
<dbReference type="InterPro" id="IPR029515">
    <property type="entry name" value="Liprin"/>
</dbReference>
<evidence type="ECO:0000256" key="3">
    <source>
        <dbReference type="SAM" id="MobiDB-lite"/>
    </source>
</evidence>
<evidence type="ECO:0000259" key="5">
    <source>
        <dbReference type="Pfam" id="PF25526"/>
    </source>
</evidence>
<dbReference type="GO" id="GO:0050808">
    <property type="term" value="P:synapse organization"/>
    <property type="evidence" value="ECO:0007669"/>
    <property type="project" value="TreeGrafter"/>
</dbReference>
<keyword evidence="2" id="KW-0175">Coiled coil</keyword>
<evidence type="ECO:0000256" key="4">
    <source>
        <dbReference type="SAM" id="Phobius"/>
    </source>
</evidence>
<dbReference type="InterPro" id="IPR057892">
    <property type="entry name" value="LIP-1_CC2"/>
</dbReference>
<dbReference type="Pfam" id="PF25526">
    <property type="entry name" value="LIP-1"/>
    <property type="match status" value="1"/>
</dbReference>
<keyword evidence="4" id="KW-1133">Transmembrane helix</keyword>
<dbReference type="PANTHER" id="PTHR12587:SF15">
    <property type="entry name" value="LIPRIN-ALPHA-1"/>
    <property type="match status" value="1"/>
</dbReference>
<organism evidence="6 7">
    <name type="scientific">Ovis aries</name>
    <name type="common">Sheep</name>
    <dbReference type="NCBI Taxonomy" id="9940"/>
    <lineage>
        <taxon>Eukaryota</taxon>
        <taxon>Metazoa</taxon>
        <taxon>Chordata</taxon>
        <taxon>Craniata</taxon>
        <taxon>Vertebrata</taxon>
        <taxon>Euteleostomi</taxon>
        <taxon>Mammalia</taxon>
        <taxon>Eutheria</taxon>
        <taxon>Laurasiatheria</taxon>
        <taxon>Artiodactyla</taxon>
        <taxon>Ruminantia</taxon>
        <taxon>Pecora</taxon>
        <taxon>Bovidae</taxon>
        <taxon>Caprinae</taxon>
        <taxon>Ovis</taxon>
    </lineage>
</organism>
<name>A0A836ADY7_SHEEP</name>
<comment type="caution">
    <text evidence="6">The sequence shown here is derived from an EMBL/GenBank/DDBJ whole genome shotgun (WGS) entry which is preliminary data.</text>
</comment>
<feature type="transmembrane region" description="Helical" evidence="4">
    <location>
        <begin position="313"/>
        <end position="334"/>
    </location>
</feature>
<dbReference type="PANTHER" id="PTHR12587">
    <property type="entry name" value="LAR INTERACTING PROTEIN LIP -RELATED PROTEIN"/>
    <property type="match status" value="1"/>
</dbReference>
<keyword evidence="4" id="KW-0812">Transmembrane</keyword>
<keyword evidence="1" id="KW-0677">Repeat</keyword>
<accession>A0A836ADY7</accession>
<dbReference type="AlphaFoldDB" id="A0A836ADY7"/>
<evidence type="ECO:0000256" key="1">
    <source>
        <dbReference type="ARBA" id="ARBA00022737"/>
    </source>
</evidence>
<feature type="region of interest" description="Disordered" evidence="3">
    <location>
        <begin position="232"/>
        <end position="253"/>
    </location>
</feature>
<feature type="coiled-coil region" evidence="2">
    <location>
        <begin position="5"/>
        <end position="39"/>
    </location>
</feature>
<dbReference type="EMBL" id="JAEMGP010000006">
    <property type="protein sequence ID" value="KAG5207388.1"/>
    <property type="molecule type" value="Genomic_DNA"/>
</dbReference>
<sequence length="376" mass="42726">MKERLAALSVQVTELEEDLNTARKDLLKSEEVNMKLQRDVHEEDMEKSITTLEECYLTAQYKATSVHDLNNKLENEIANKDSMHQQTEDKNHQLQECLELVEKLQQMLQRETLPEVEAELAQRVAVLSKAGERHGSTEERLCQVEAQLEEKNKELQWLPALWEEVRDDKRNSKCETLTLASLQSLRLDQLHMGALHMATHEDIREAHGRSCGGCVFAQRHRITVVFSSRSSTGCQYSPRSKPSSSTSNQDMLHKALKKKGIKSSISCLFSKKEKGQPGHPARRVTTSSQIGKKSDDIAQGYIQNILNSFTEILSTYLMGQFILLHIKLFFYSGIQRASNMIKFVKCEKTSKSSNIFIAAERHGTDNFKSSCANHNS</sequence>
<gene>
    <name evidence="6" type="ORF">JEQ12_017152</name>
</gene>
<evidence type="ECO:0000313" key="7">
    <source>
        <dbReference type="Proteomes" id="UP000664991"/>
    </source>
</evidence>
<feature type="domain" description="Liprin-alpha CC2" evidence="5">
    <location>
        <begin position="1"/>
        <end position="156"/>
    </location>
</feature>
<proteinExistence type="predicted"/>
<keyword evidence="4" id="KW-0472">Membrane</keyword>
<feature type="compositionally biased region" description="Low complexity" evidence="3">
    <location>
        <begin position="237"/>
        <end position="247"/>
    </location>
</feature>
<dbReference type="GO" id="GO:0048786">
    <property type="term" value="C:presynaptic active zone"/>
    <property type="evidence" value="ECO:0007669"/>
    <property type="project" value="TreeGrafter"/>
</dbReference>
<dbReference type="Proteomes" id="UP000664991">
    <property type="component" value="Unassembled WGS sequence"/>
</dbReference>